<evidence type="ECO:0000256" key="5">
    <source>
        <dbReference type="RuleBase" id="RU004508"/>
    </source>
</evidence>
<name>A0A6J4T0I8_9ACTN</name>
<evidence type="ECO:0000256" key="4">
    <source>
        <dbReference type="PIRSR" id="PIRSR000390-2"/>
    </source>
</evidence>
<keyword evidence="6" id="KW-0032">Aminotransferase</keyword>
<dbReference type="PANTHER" id="PTHR30244:SF36">
    <property type="entry name" value="3-OXO-GLUCOSE-6-PHOSPHATE:GLUTAMATE AMINOTRANSFERASE"/>
    <property type="match status" value="1"/>
</dbReference>
<sequence>MRVPLFATSLAEHMPRIAERLADVAASGRYILGPEVEAFEEEFATYLGARHCVGVGNGTDALSIALRALGVGPGDEVVVPSFTFYATAEAAATIGARPVFCDVDPASFCVTAETVERALTPRTRAIVPVHLFGNLAPVEELRRFGLPILEDAAQATGATRAGRRAGTLGTAAAFSFFPSKNLGGLGDGGAVVTDDDEVAERVGLLRSHGSRDKQTYVEVGYNSRLDALQAAVLRVLLPELDGWNERRRAVAAAYAERGLGELVAPSVPAQGGEHVYHLYVARHARPDELSARLAERGVEARSYYRVPVHRQPGMASYLPEAGPPELPGTDEAAATNLALPMGPELTRAQVEEVVAACASGST</sequence>
<evidence type="ECO:0000256" key="3">
    <source>
        <dbReference type="PIRSR" id="PIRSR000390-1"/>
    </source>
</evidence>
<dbReference type="PIRSF" id="PIRSF000390">
    <property type="entry name" value="PLP_StrS"/>
    <property type="match status" value="1"/>
</dbReference>
<dbReference type="CDD" id="cd00616">
    <property type="entry name" value="AHBA_syn"/>
    <property type="match status" value="1"/>
</dbReference>
<dbReference type="GO" id="GO:0000271">
    <property type="term" value="P:polysaccharide biosynthetic process"/>
    <property type="evidence" value="ECO:0007669"/>
    <property type="project" value="TreeGrafter"/>
</dbReference>
<feature type="active site" description="Proton acceptor" evidence="3">
    <location>
        <position position="180"/>
    </location>
</feature>
<dbReference type="Pfam" id="PF01041">
    <property type="entry name" value="DegT_DnrJ_EryC1"/>
    <property type="match status" value="1"/>
</dbReference>
<dbReference type="AlphaFoldDB" id="A0A6J4T0I8"/>
<dbReference type="EMBL" id="CADCVU010000158">
    <property type="protein sequence ID" value="CAA9510460.1"/>
    <property type="molecule type" value="Genomic_DNA"/>
</dbReference>
<dbReference type="InterPro" id="IPR015424">
    <property type="entry name" value="PyrdxlP-dep_Trfase"/>
</dbReference>
<comment type="similarity">
    <text evidence="2 5">Belongs to the DegT/DnrJ/EryC1 family.</text>
</comment>
<protein>
    <submittedName>
        <fullName evidence="6">Aminotransferase, DegT/DnrJ/EryC1/StrS family</fullName>
    </submittedName>
</protein>
<dbReference type="GO" id="GO:0030170">
    <property type="term" value="F:pyridoxal phosphate binding"/>
    <property type="evidence" value="ECO:0007669"/>
    <property type="project" value="TreeGrafter"/>
</dbReference>
<dbReference type="SUPFAM" id="SSF53383">
    <property type="entry name" value="PLP-dependent transferases"/>
    <property type="match status" value="1"/>
</dbReference>
<keyword evidence="6" id="KW-0808">Transferase</keyword>
<reference evidence="6" key="1">
    <citation type="submission" date="2020-02" db="EMBL/GenBank/DDBJ databases">
        <authorList>
            <person name="Meier V. D."/>
        </authorList>
    </citation>
    <scope>NUCLEOTIDE SEQUENCE</scope>
    <source>
        <strain evidence="6">AVDCRST_MAG45</strain>
    </source>
</reference>
<gene>
    <name evidence="6" type="ORF">AVDCRST_MAG45-1877</name>
</gene>
<evidence type="ECO:0000256" key="1">
    <source>
        <dbReference type="ARBA" id="ARBA00022898"/>
    </source>
</evidence>
<keyword evidence="1 4" id="KW-0663">Pyridoxal phosphate</keyword>
<dbReference type="Gene3D" id="3.40.640.10">
    <property type="entry name" value="Type I PLP-dependent aspartate aminotransferase-like (Major domain)"/>
    <property type="match status" value="1"/>
</dbReference>
<dbReference type="InterPro" id="IPR015422">
    <property type="entry name" value="PyrdxlP-dep_Trfase_small"/>
</dbReference>
<proteinExistence type="inferred from homology"/>
<evidence type="ECO:0000256" key="2">
    <source>
        <dbReference type="ARBA" id="ARBA00037999"/>
    </source>
</evidence>
<accession>A0A6J4T0I8</accession>
<dbReference type="GO" id="GO:0008483">
    <property type="term" value="F:transaminase activity"/>
    <property type="evidence" value="ECO:0007669"/>
    <property type="project" value="UniProtKB-KW"/>
</dbReference>
<dbReference type="InterPro" id="IPR015421">
    <property type="entry name" value="PyrdxlP-dep_Trfase_major"/>
</dbReference>
<dbReference type="InterPro" id="IPR000653">
    <property type="entry name" value="DegT/StrS_aminotransferase"/>
</dbReference>
<organism evidence="6">
    <name type="scientific">uncultured Solirubrobacterales bacterium</name>
    <dbReference type="NCBI Taxonomy" id="768556"/>
    <lineage>
        <taxon>Bacteria</taxon>
        <taxon>Bacillati</taxon>
        <taxon>Actinomycetota</taxon>
        <taxon>Thermoleophilia</taxon>
        <taxon>Solirubrobacterales</taxon>
        <taxon>environmental samples</taxon>
    </lineage>
</organism>
<evidence type="ECO:0000313" key="6">
    <source>
        <dbReference type="EMBL" id="CAA9510460.1"/>
    </source>
</evidence>
<dbReference type="PANTHER" id="PTHR30244">
    <property type="entry name" value="TRANSAMINASE"/>
    <property type="match status" value="1"/>
</dbReference>
<dbReference type="Gene3D" id="3.90.1150.10">
    <property type="entry name" value="Aspartate Aminotransferase, domain 1"/>
    <property type="match status" value="1"/>
</dbReference>
<feature type="modified residue" description="N6-(pyridoxal phosphate)lysine" evidence="4">
    <location>
        <position position="180"/>
    </location>
</feature>